<accession>A0A8S9YZ55</accession>
<evidence type="ECO:0000313" key="1">
    <source>
        <dbReference type="EMBL" id="KAF7256167.1"/>
    </source>
</evidence>
<organism evidence="1 2">
    <name type="scientific">Paragonimus skrjabini miyazakii</name>
    <dbReference type="NCBI Taxonomy" id="59628"/>
    <lineage>
        <taxon>Eukaryota</taxon>
        <taxon>Metazoa</taxon>
        <taxon>Spiralia</taxon>
        <taxon>Lophotrochozoa</taxon>
        <taxon>Platyhelminthes</taxon>
        <taxon>Trematoda</taxon>
        <taxon>Digenea</taxon>
        <taxon>Plagiorchiida</taxon>
        <taxon>Troglotremata</taxon>
        <taxon>Troglotrematidae</taxon>
        <taxon>Paragonimus</taxon>
    </lineage>
</organism>
<gene>
    <name evidence="1" type="ORF">EG68_08749</name>
</gene>
<proteinExistence type="predicted"/>
<name>A0A8S9YZ55_9TREM</name>
<evidence type="ECO:0000313" key="2">
    <source>
        <dbReference type="Proteomes" id="UP000822476"/>
    </source>
</evidence>
<dbReference type="AlphaFoldDB" id="A0A8S9YZ55"/>
<keyword evidence="2" id="KW-1185">Reference proteome</keyword>
<dbReference type="Proteomes" id="UP000822476">
    <property type="component" value="Unassembled WGS sequence"/>
</dbReference>
<reference evidence="1" key="1">
    <citation type="submission" date="2019-07" db="EMBL/GenBank/DDBJ databases">
        <title>Annotation for the trematode Paragonimus miyazaki's.</title>
        <authorList>
            <person name="Choi Y.-J."/>
        </authorList>
    </citation>
    <scope>NUCLEOTIDE SEQUENCE</scope>
    <source>
        <strain evidence="1">Japan</strain>
    </source>
</reference>
<comment type="caution">
    <text evidence="1">The sequence shown here is derived from an EMBL/GenBank/DDBJ whole genome shotgun (WGS) entry which is preliminary data.</text>
</comment>
<dbReference type="EMBL" id="JTDE01003341">
    <property type="protein sequence ID" value="KAF7256167.1"/>
    <property type="molecule type" value="Genomic_DNA"/>
</dbReference>
<sequence length="90" mass="10053">MTDSSSQRSCLSSHYLNRIFKASIQNKAISSCLTRLTRNFFSLNYIDYNWSTNTSEHNPGSAIDGLFPDLGIFYIQGGGHDVTLNLLAFV</sequence>
<protein>
    <submittedName>
        <fullName evidence="1">Uncharacterized protein</fullName>
    </submittedName>
</protein>